<dbReference type="AlphaFoldDB" id="A0A3D9V259"/>
<dbReference type="GO" id="GO:0030313">
    <property type="term" value="C:cell envelope"/>
    <property type="evidence" value="ECO:0007669"/>
    <property type="project" value="UniProtKB-SubCell"/>
</dbReference>
<dbReference type="Proteomes" id="UP000256485">
    <property type="component" value="Unassembled WGS sequence"/>
</dbReference>
<dbReference type="PROSITE" id="PS51257">
    <property type="entry name" value="PROKAR_LIPOPROTEIN"/>
    <property type="match status" value="1"/>
</dbReference>
<gene>
    <name evidence="6" type="ORF">DFJ64_1264</name>
</gene>
<dbReference type="SUPFAM" id="SSF53850">
    <property type="entry name" value="Periplasmic binding protein-like II"/>
    <property type="match status" value="1"/>
</dbReference>
<keyword evidence="7" id="KW-1185">Reference proteome</keyword>
<feature type="region of interest" description="Disordered" evidence="5">
    <location>
        <begin position="37"/>
        <end position="62"/>
    </location>
</feature>
<dbReference type="PANTHER" id="PTHR43649">
    <property type="entry name" value="ARABINOSE-BINDING PROTEIN-RELATED"/>
    <property type="match status" value="1"/>
</dbReference>
<accession>A0A3D9V259</accession>
<dbReference type="InterPro" id="IPR050490">
    <property type="entry name" value="Bact_solute-bd_prot1"/>
</dbReference>
<comment type="caution">
    <text evidence="6">The sequence shown here is derived from an EMBL/GenBank/DDBJ whole genome shotgun (WGS) entry which is preliminary data.</text>
</comment>
<evidence type="ECO:0000313" key="7">
    <source>
        <dbReference type="Proteomes" id="UP000256485"/>
    </source>
</evidence>
<evidence type="ECO:0000313" key="6">
    <source>
        <dbReference type="EMBL" id="REF35872.1"/>
    </source>
</evidence>
<evidence type="ECO:0000256" key="5">
    <source>
        <dbReference type="SAM" id="MobiDB-lite"/>
    </source>
</evidence>
<dbReference type="Pfam" id="PF01547">
    <property type="entry name" value="SBP_bac_1"/>
    <property type="match status" value="1"/>
</dbReference>
<protein>
    <submittedName>
        <fullName evidence="6">N-acetylglucosamine transport system substrate-binding protein</fullName>
    </submittedName>
</protein>
<keyword evidence="3" id="KW-0813">Transport</keyword>
<dbReference type="OrthoDB" id="8663148at2"/>
<evidence type="ECO:0000256" key="1">
    <source>
        <dbReference type="ARBA" id="ARBA00004196"/>
    </source>
</evidence>
<comment type="similarity">
    <text evidence="2">Belongs to the bacterial solute-binding protein 1 family.</text>
</comment>
<dbReference type="RefSeq" id="WP_115849585.1">
    <property type="nucleotide sequence ID" value="NZ_QTUC01000001.1"/>
</dbReference>
<dbReference type="InterPro" id="IPR006311">
    <property type="entry name" value="TAT_signal"/>
</dbReference>
<dbReference type="EMBL" id="QTUC01000001">
    <property type="protein sequence ID" value="REF35872.1"/>
    <property type="molecule type" value="Genomic_DNA"/>
</dbReference>
<evidence type="ECO:0000256" key="2">
    <source>
        <dbReference type="ARBA" id="ARBA00008520"/>
    </source>
</evidence>
<name>A0A3D9V259_THECX</name>
<evidence type="ECO:0000256" key="4">
    <source>
        <dbReference type="ARBA" id="ARBA00022729"/>
    </source>
</evidence>
<dbReference type="PANTHER" id="PTHR43649:SF31">
    <property type="entry name" value="SN-GLYCEROL-3-PHOSPHATE-BINDING PERIPLASMIC PROTEIN UGPB"/>
    <property type="match status" value="1"/>
</dbReference>
<dbReference type="InterPro" id="IPR022386">
    <property type="entry name" value="Chitin_NgcE"/>
</dbReference>
<dbReference type="NCBIfam" id="TIGR03851">
    <property type="entry name" value="chitin_NgcE"/>
    <property type="match status" value="1"/>
</dbReference>
<dbReference type="PROSITE" id="PS51318">
    <property type="entry name" value="TAT"/>
    <property type="match status" value="1"/>
</dbReference>
<comment type="subcellular location">
    <subcellularLocation>
        <location evidence="1">Cell envelope</location>
    </subcellularLocation>
</comment>
<reference evidence="6 7" key="1">
    <citation type="submission" date="2018-08" db="EMBL/GenBank/DDBJ databases">
        <title>Sequencing the genomes of 1000 actinobacteria strains.</title>
        <authorList>
            <person name="Klenk H.-P."/>
        </authorList>
    </citation>
    <scope>NUCLEOTIDE SEQUENCE [LARGE SCALE GENOMIC DNA]</scope>
    <source>
        <strain evidence="6 7">DSM 22891</strain>
    </source>
</reference>
<keyword evidence="4" id="KW-0732">Signal</keyword>
<evidence type="ECO:0000256" key="3">
    <source>
        <dbReference type="ARBA" id="ARBA00022448"/>
    </source>
</evidence>
<organism evidence="6 7">
    <name type="scientific">Thermasporomyces composti</name>
    <dbReference type="NCBI Taxonomy" id="696763"/>
    <lineage>
        <taxon>Bacteria</taxon>
        <taxon>Bacillati</taxon>
        <taxon>Actinomycetota</taxon>
        <taxon>Actinomycetes</taxon>
        <taxon>Propionibacteriales</taxon>
        <taxon>Nocardioidaceae</taxon>
        <taxon>Thermasporomyces</taxon>
    </lineage>
</organism>
<sequence>MTTHRTHAGFDRRDFLRRAAYLAAAAGSTSLLGACATGGGGGGSTVPTTKPSGKVDPDNPFGVDPKAPLDVVIFKGGFSDEYAKYHQQMYKRRFPEAEIKHLGTQEITAQLQPRFVNGTPPDVFDNSGAQNLDTATLVNQGQLLDITPLLEAPSLDFEGKTVGETLIEGALDPLIFDGKPYGIPYALNISGLWYDAKLFRENEWEFPKTWDELMALGEKTKAAGIPVWTYQGQYPQYMLSVFNPMVQKHGGNEVMRNIDNLEDGAWLQDACKDVAEALHELKVRGFIMPGTAGLTHIQAQVAWAQHKAAIIPCGSWLKSELGSQLPEDFEMAIAPTPSLDASDKLPFEAVPYSSGESFLVPSKAKNIPGALEYLRIMLSKEGAQKFAELTYTLTIVDGAHDDQTLDSVLVSSLELLNAAREVERLDSPKYSTWYRPLYEEACAALGVLLTGDLDPMGFLERVQKKADEVKKDPKIKKFTR</sequence>
<dbReference type="Gene3D" id="3.40.190.10">
    <property type="entry name" value="Periplasmic binding protein-like II"/>
    <property type="match status" value="2"/>
</dbReference>
<dbReference type="InterPro" id="IPR006059">
    <property type="entry name" value="SBP"/>
</dbReference>
<proteinExistence type="inferred from homology"/>